<keyword evidence="1" id="KW-1133">Transmembrane helix</keyword>
<feature type="transmembrane region" description="Helical" evidence="1">
    <location>
        <begin position="102"/>
        <end position="122"/>
    </location>
</feature>
<evidence type="ECO:0000313" key="2">
    <source>
        <dbReference type="EMBL" id="MBK9981002.1"/>
    </source>
</evidence>
<dbReference type="EMBL" id="JADKGY010000001">
    <property type="protein sequence ID" value="MBK9981002.1"/>
    <property type="molecule type" value="Genomic_DNA"/>
</dbReference>
<reference evidence="2 3" key="1">
    <citation type="submission" date="2020-10" db="EMBL/GenBank/DDBJ databases">
        <title>Connecting structure to function with the recovery of over 1000 high-quality activated sludge metagenome-assembled genomes encoding full-length rRNA genes using long-read sequencing.</title>
        <authorList>
            <person name="Singleton C.M."/>
            <person name="Petriglieri F."/>
            <person name="Kristensen J.M."/>
            <person name="Kirkegaard R.H."/>
            <person name="Michaelsen T.Y."/>
            <person name="Andersen M.H."/>
            <person name="Karst S.M."/>
            <person name="Dueholm M.S."/>
            <person name="Nielsen P.H."/>
            <person name="Albertsen M."/>
        </authorList>
    </citation>
    <scope>NUCLEOTIDE SEQUENCE [LARGE SCALE GENOMIC DNA]</scope>
    <source>
        <strain evidence="2">Ribe_18-Q3-R11-54_MAXAC.273</strain>
    </source>
</reference>
<evidence type="ECO:0000256" key="1">
    <source>
        <dbReference type="SAM" id="Phobius"/>
    </source>
</evidence>
<gene>
    <name evidence="2" type="ORF">IPP15_01025</name>
</gene>
<feature type="transmembrane region" description="Helical" evidence="1">
    <location>
        <begin position="166"/>
        <end position="188"/>
    </location>
</feature>
<protein>
    <submittedName>
        <fullName evidence="2">Uncharacterized protein</fullName>
    </submittedName>
</protein>
<dbReference type="AlphaFoldDB" id="A0A9D7SQ40"/>
<feature type="transmembrane region" description="Helical" evidence="1">
    <location>
        <begin position="79"/>
        <end position="96"/>
    </location>
</feature>
<name>A0A9D7SQ40_9BACT</name>
<organism evidence="2 3">
    <name type="scientific">Candidatus Opimibacter skivensis</name>
    <dbReference type="NCBI Taxonomy" id="2982028"/>
    <lineage>
        <taxon>Bacteria</taxon>
        <taxon>Pseudomonadati</taxon>
        <taxon>Bacteroidota</taxon>
        <taxon>Saprospiria</taxon>
        <taxon>Saprospirales</taxon>
        <taxon>Saprospiraceae</taxon>
        <taxon>Candidatus Opimibacter</taxon>
    </lineage>
</organism>
<feature type="transmembrane region" description="Helical" evidence="1">
    <location>
        <begin position="12"/>
        <end position="30"/>
    </location>
</feature>
<evidence type="ECO:0000313" key="3">
    <source>
        <dbReference type="Proteomes" id="UP000808337"/>
    </source>
</evidence>
<keyword evidence="1" id="KW-0472">Membrane</keyword>
<proteinExistence type="predicted"/>
<comment type="caution">
    <text evidence="2">The sequence shown here is derived from an EMBL/GenBank/DDBJ whole genome shotgun (WGS) entry which is preliminary data.</text>
</comment>
<dbReference type="Proteomes" id="UP000808337">
    <property type="component" value="Unassembled WGS sequence"/>
</dbReference>
<sequence length="190" mass="21709">MKHSLLLRHVIPFIQWYALMILITIGIDYLLHHYQLAGVGRYLGYVGTFLVLLSFVYSLRKRKIIEMGSPKKLLKMHEYLAWSGSILLLVHAGIHFNAILPWLAVAMLLINVASGLVGKFLLKRSLESLKSSRQALTDTGLEKEAVDKKLFLDSIMVDAMKQWRTIHLPIAFIFGLFSILHIITVFMFSK</sequence>
<keyword evidence="1" id="KW-0812">Transmembrane</keyword>
<feature type="transmembrane region" description="Helical" evidence="1">
    <location>
        <begin position="42"/>
        <end position="59"/>
    </location>
</feature>
<accession>A0A9D7SQ40</accession>